<evidence type="ECO:0000256" key="7">
    <source>
        <dbReference type="ARBA" id="ARBA00023146"/>
    </source>
</evidence>
<dbReference type="CDD" id="cd07958">
    <property type="entry name" value="Anticodon_Ia_Leu_BEm"/>
    <property type="match status" value="1"/>
</dbReference>
<keyword evidence="6 10" id="KW-0648">Protein biosynthesis</keyword>
<dbReference type="GO" id="GO:0048608">
    <property type="term" value="P:reproductive structure development"/>
    <property type="evidence" value="ECO:0007669"/>
    <property type="project" value="UniProtKB-ARBA"/>
</dbReference>
<dbReference type="HAMAP" id="MF_00049_B">
    <property type="entry name" value="Leu_tRNA_synth_B"/>
    <property type="match status" value="1"/>
</dbReference>
<evidence type="ECO:0000256" key="8">
    <source>
        <dbReference type="ARBA" id="ARBA00030520"/>
    </source>
</evidence>
<keyword evidence="5 10" id="KW-0067">ATP-binding</keyword>
<dbReference type="FunFam" id="3.40.50.620:FF:000056">
    <property type="entry name" value="Leucine--tRNA ligase"/>
    <property type="match status" value="1"/>
</dbReference>
<dbReference type="InterPro" id="IPR013155">
    <property type="entry name" value="M/V/L/I-tRNA-synth_anticd-bd"/>
</dbReference>
<reference evidence="15 16" key="1">
    <citation type="journal article" date="2014" name="Nat. Commun.">
        <title>Klebsormidium flaccidum genome reveals primary factors for plant terrestrial adaptation.</title>
        <authorList>
            <person name="Hori K."/>
            <person name="Maruyama F."/>
            <person name="Fujisawa T."/>
            <person name="Togashi T."/>
            <person name="Yamamoto N."/>
            <person name="Seo M."/>
            <person name="Sato S."/>
            <person name="Yamada T."/>
            <person name="Mori H."/>
            <person name="Tajima N."/>
            <person name="Moriyama T."/>
            <person name="Ikeuchi M."/>
            <person name="Watanabe M."/>
            <person name="Wada H."/>
            <person name="Kobayashi K."/>
            <person name="Saito M."/>
            <person name="Masuda T."/>
            <person name="Sasaki-Sekimoto Y."/>
            <person name="Mashiguchi K."/>
            <person name="Awai K."/>
            <person name="Shimojima M."/>
            <person name="Masuda S."/>
            <person name="Iwai M."/>
            <person name="Nobusawa T."/>
            <person name="Narise T."/>
            <person name="Kondo S."/>
            <person name="Saito H."/>
            <person name="Sato R."/>
            <person name="Murakawa M."/>
            <person name="Ihara Y."/>
            <person name="Oshima-Yamada Y."/>
            <person name="Ohtaka K."/>
            <person name="Satoh M."/>
            <person name="Sonobe K."/>
            <person name="Ishii M."/>
            <person name="Ohtani R."/>
            <person name="Kanamori-Sato M."/>
            <person name="Honoki R."/>
            <person name="Miyazaki D."/>
            <person name="Mochizuki H."/>
            <person name="Umetsu J."/>
            <person name="Higashi K."/>
            <person name="Shibata D."/>
            <person name="Kamiya Y."/>
            <person name="Sato N."/>
            <person name="Nakamura Y."/>
            <person name="Tabata S."/>
            <person name="Ida S."/>
            <person name="Kurokawa K."/>
            <person name="Ohta H."/>
        </authorList>
    </citation>
    <scope>NUCLEOTIDE SEQUENCE [LARGE SCALE GENOMIC DNA]</scope>
    <source>
        <strain evidence="15 16">NIES-2285</strain>
    </source>
</reference>
<dbReference type="OMA" id="GIEHACM"/>
<evidence type="ECO:0000259" key="12">
    <source>
        <dbReference type="Pfam" id="PF08264"/>
    </source>
</evidence>
<keyword evidence="16" id="KW-1185">Reference proteome</keyword>
<organism evidence="15 16">
    <name type="scientific">Klebsormidium nitens</name>
    <name type="common">Green alga</name>
    <name type="synonym">Ulothrix nitens</name>
    <dbReference type="NCBI Taxonomy" id="105231"/>
    <lineage>
        <taxon>Eukaryota</taxon>
        <taxon>Viridiplantae</taxon>
        <taxon>Streptophyta</taxon>
        <taxon>Klebsormidiophyceae</taxon>
        <taxon>Klebsormidiales</taxon>
        <taxon>Klebsormidiaceae</taxon>
        <taxon>Klebsormidium</taxon>
    </lineage>
</organism>
<dbReference type="GO" id="GO:0005739">
    <property type="term" value="C:mitochondrion"/>
    <property type="evidence" value="ECO:0007669"/>
    <property type="project" value="UniProtKB-ARBA"/>
</dbReference>
<dbReference type="InterPro" id="IPR015413">
    <property type="entry name" value="Methionyl/Leucyl_tRNA_Synth"/>
</dbReference>
<evidence type="ECO:0000256" key="2">
    <source>
        <dbReference type="ARBA" id="ARBA00013164"/>
    </source>
</evidence>
<keyword evidence="7 10" id="KW-0030">Aminoacyl-tRNA synthetase</keyword>
<dbReference type="Gene3D" id="3.90.740.10">
    <property type="entry name" value="Valyl/Leucyl/Isoleucyl-tRNA synthetase, editing domain"/>
    <property type="match status" value="1"/>
</dbReference>
<dbReference type="CDD" id="cd00812">
    <property type="entry name" value="LeuRS_core"/>
    <property type="match status" value="1"/>
</dbReference>
<dbReference type="AlphaFoldDB" id="A0A1Y1I9C8"/>
<dbReference type="EMBL" id="DF237309">
    <property type="protein sequence ID" value="GAQ87550.1"/>
    <property type="molecule type" value="Genomic_DNA"/>
</dbReference>
<dbReference type="OrthoDB" id="15954at2759"/>
<dbReference type="Pfam" id="PF08264">
    <property type="entry name" value="Anticodon_1"/>
    <property type="match status" value="1"/>
</dbReference>
<dbReference type="GO" id="GO:0009791">
    <property type="term" value="P:post-embryonic development"/>
    <property type="evidence" value="ECO:0007669"/>
    <property type="project" value="UniProtKB-ARBA"/>
</dbReference>
<evidence type="ECO:0000313" key="16">
    <source>
        <dbReference type="Proteomes" id="UP000054558"/>
    </source>
</evidence>
<dbReference type="InterPro" id="IPR009008">
    <property type="entry name" value="Val/Leu/Ile-tRNA-synth_edit"/>
</dbReference>
<dbReference type="Pfam" id="PF13603">
    <property type="entry name" value="tRNA-synt_1_2"/>
    <property type="match status" value="1"/>
</dbReference>
<accession>A0A1Y1I9C8</accession>
<evidence type="ECO:0000256" key="1">
    <source>
        <dbReference type="ARBA" id="ARBA00005594"/>
    </source>
</evidence>
<comment type="catalytic activity">
    <reaction evidence="9">
        <text>tRNA(Leu) + L-leucine + ATP = L-leucyl-tRNA(Leu) + AMP + diphosphate</text>
        <dbReference type="Rhea" id="RHEA:11688"/>
        <dbReference type="Rhea" id="RHEA-COMP:9613"/>
        <dbReference type="Rhea" id="RHEA-COMP:9622"/>
        <dbReference type="ChEBI" id="CHEBI:30616"/>
        <dbReference type="ChEBI" id="CHEBI:33019"/>
        <dbReference type="ChEBI" id="CHEBI:57427"/>
        <dbReference type="ChEBI" id="CHEBI:78442"/>
        <dbReference type="ChEBI" id="CHEBI:78494"/>
        <dbReference type="ChEBI" id="CHEBI:456215"/>
        <dbReference type="EC" id="6.1.1.4"/>
    </reaction>
</comment>
<sequence length="1022" mass="113763">MMAHGSASVAETASASLRRLHLSACSTNPLPSQCPAFARQPGGMAGRWRSLASRAPALQAIFVPTQQASCSASSTPLVKNADLPGVAQSLTSFFGARLDQPDSTSANQFRRSFRSASQVSANAAILVEEAARGEEENAAPAQRVGAYPFKELEAKWQTTWAERKTFRTPEEVDTSKPKFYALDMFPYPSGAGLHVGHPEGYTATDIVSRYKRMKGFNVLHPMGWDAFGLPAEQYALETGTHPKVTTERNVARFRTQLQSLGFSYDWDREFSTTDEKYYRWTQWIFLKLWENGLAYQAEVPVNWCPALGTVLANEEVIDGLSERGGHPVIRKPMRQWMLRITRYADRLLDDLEDLNWPESIKEMQRNWIGRSEGAEIDFPILAPDGSVTESSLRVFTTRPDTLFGATYMVVAPEHPLVEHVTSAEQRGAVEEYVKKAALKSDLERTELQKEKTGVATGGYARNPATGEKVPIWVADYVLGSYGTGAIMAVPAHDSRDHEFATAFDLPIIQVVSAPKGIKVDSNEAFSEPGKAVNSSSEATGLKLDGLSTKKAAARVIEWLESTKQGTKKVNYRLRDWLFARQRYWGEPFPMVYVDGASDPVPIPESELPLVLPETDSYKPSGTGESPLATITDWVNTTDPSGRPARRETNTMPQWAGSCWYFIRFIDPGNDQALVDPDKERYWGPVDLYVGGAEHAVLHLLYARFIYKFLFDIGVVSRKEPFQSLVNQGMILGEVEYTTFRNERGERVSADVASSSRETYTPERIPESEVTKSGNEYVLRTDPGVRVQARAHKMSKSRGNVINPDDVVSEYGADSLRLYEMFMGPLKETKVWSTNGVEGVHRFLARAWRLVVGQKEGADVSVTENEPSEGQLRTLHACIQKVTEEVDNMRFNTGIAAMMEFVNAANKWDDRPRAALEPFVLLLSPFAPHVAEELWHRLGHPDSLAYQPWPQAEEKYLVANSFVLPVQVNGKTRVTLELPVGIDQAAAMARALQEEAVAKYTDGKEIKKTIYVPGKILNLVVGK</sequence>
<comment type="similarity">
    <text evidence="1 10">Belongs to the class-I aminoacyl-tRNA synthetase family.</text>
</comment>
<dbReference type="GO" id="GO:0005524">
    <property type="term" value="F:ATP binding"/>
    <property type="evidence" value="ECO:0007669"/>
    <property type="project" value="UniProtKB-KW"/>
</dbReference>
<dbReference type="GO" id="GO:0002161">
    <property type="term" value="F:aminoacyl-tRNA deacylase activity"/>
    <property type="evidence" value="ECO:0007669"/>
    <property type="project" value="InterPro"/>
</dbReference>
<dbReference type="FunFam" id="1.10.730.10:FF:000011">
    <property type="entry name" value="Leucine--tRNA ligase chloroplastic/mitochondrial"/>
    <property type="match status" value="1"/>
</dbReference>
<dbReference type="InterPro" id="IPR014729">
    <property type="entry name" value="Rossmann-like_a/b/a_fold"/>
</dbReference>
<dbReference type="Pfam" id="PF00133">
    <property type="entry name" value="tRNA-synt_1"/>
    <property type="match status" value="1"/>
</dbReference>
<dbReference type="PANTHER" id="PTHR43740">
    <property type="entry name" value="LEUCYL-TRNA SYNTHETASE"/>
    <property type="match status" value="1"/>
</dbReference>
<proteinExistence type="inferred from homology"/>
<dbReference type="GO" id="GO:0004823">
    <property type="term" value="F:leucine-tRNA ligase activity"/>
    <property type="evidence" value="ECO:0000318"/>
    <property type="project" value="GO_Central"/>
</dbReference>
<evidence type="ECO:0000256" key="9">
    <source>
        <dbReference type="ARBA" id="ARBA00047469"/>
    </source>
</evidence>
<dbReference type="Proteomes" id="UP000054558">
    <property type="component" value="Unassembled WGS sequence"/>
</dbReference>
<dbReference type="PRINTS" id="PR00985">
    <property type="entry name" value="TRNASYNTHLEU"/>
</dbReference>
<evidence type="ECO:0000313" key="15">
    <source>
        <dbReference type="EMBL" id="GAQ87550.1"/>
    </source>
</evidence>
<dbReference type="EC" id="6.1.1.4" evidence="2"/>
<dbReference type="GO" id="GO:0006429">
    <property type="term" value="P:leucyl-tRNA aminoacylation"/>
    <property type="evidence" value="ECO:0000318"/>
    <property type="project" value="GO_Central"/>
</dbReference>
<feature type="domain" description="Leucyl-tRNA synthetase editing" evidence="14">
    <location>
        <begin position="365"/>
        <end position="560"/>
    </location>
</feature>
<evidence type="ECO:0000259" key="14">
    <source>
        <dbReference type="Pfam" id="PF13603"/>
    </source>
</evidence>
<dbReference type="FunFam" id="3.90.740.10:FF:000049">
    <property type="entry name" value="Os01g0120300 protein"/>
    <property type="match status" value="1"/>
</dbReference>
<name>A0A1Y1I9C8_KLENI</name>
<evidence type="ECO:0000256" key="5">
    <source>
        <dbReference type="ARBA" id="ARBA00022840"/>
    </source>
</evidence>
<feature type="domain" description="Aminoacyl-tRNA synthetase class Ia" evidence="11">
    <location>
        <begin position="787"/>
        <end position="819"/>
    </location>
</feature>
<dbReference type="SUPFAM" id="SSF52374">
    <property type="entry name" value="Nucleotidylyl transferase"/>
    <property type="match status" value="1"/>
</dbReference>
<evidence type="ECO:0000256" key="6">
    <source>
        <dbReference type="ARBA" id="ARBA00022917"/>
    </source>
</evidence>
<evidence type="ECO:0000256" key="4">
    <source>
        <dbReference type="ARBA" id="ARBA00022741"/>
    </source>
</evidence>
<dbReference type="FunFam" id="3.40.50.620:FF:000077">
    <property type="entry name" value="Leucine--tRNA ligase"/>
    <property type="match status" value="1"/>
</dbReference>
<feature type="domain" description="Methionyl/Leucyl tRNA synthetase" evidence="13">
    <location>
        <begin position="185"/>
        <end position="316"/>
    </location>
</feature>
<dbReference type="InterPro" id="IPR001412">
    <property type="entry name" value="aa-tRNA-synth_I_CS"/>
</dbReference>
<dbReference type="PROSITE" id="PS00178">
    <property type="entry name" value="AA_TRNA_LIGASE_I"/>
    <property type="match status" value="1"/>
</dbReference>
<dbReference type="Gene3D" id="3.40.50.620">
    <property type="entry name" value="HUPs"/>
    <property type="match status" value="2"/>
</dbReference>
<evidence type="ECO:0000259" key="11">
    <source>
        <dbReference type="Pfam" id="PF00133"/>
    </source>
</evidence>
<dbReference type="SUPFAM" id="SSF47323">
    <property type="entry name" value="Anticodon-binding domain of a subclass of class I aminoacyl-tRNA synthetases"/>
    <property type="match status" value="1"/>
</dbReference>
<protein>
    <recommendedName>
        <fullName evidence="2">leucine--tRNA ligase</fullName>
        <ecNumber evidence="2">6.1.1.4</ecNumber>
    </recommendedName>
    <alternativeName>
        <fullName evidence="8">Leucyl-tRNA synthetase</fullName>
    </alternativeName>
</protein>
<evidence type="ECO:0000259" key="13">
    <source>
        <dbReference type="Pfam" id="PF09334"/>
    </source>
</evidence>
<feature type="domain" description="Methionyl/Valyl/Leucyl/Isoleucyl-tRNA synthetase anticodon-binding" evidence="12">
    <location>
        <begin position="871"/>
        <end position="979"/>
    </location>
</feature>
<dbReference type="GO" id="GO:0005829">
    <property type="term" value="C:cytosol"/>
    <property type="evidence" value="ECO:0000318"/>
    <property type="project" value="GO_Central"/>
</dbReference>
<dbReference type="InterPro" id="IPR009080">
    <property type="entry name" value="tRNAsynth_Ia_anticodon-bd"/>
</dbReference>
<dbReference type="PANTHER" id="PTHR43740:SF2">
    <property type="entry name" value="LEUCINE--TRNA LIGASE, MITOCHONDRIAL"/>
    <property type="match status" value="1"/>
</dbReference>
<dbReference type="Gene3D" id="1.10.730.10">
    <property type="entry name" value="Isoleucyl-tRNA Synthetase, Domain 1"/>
    <property type="match status" value="1"/>
</dbReference>
<dbReference type="Pfam" id="PF09334">
    <property type="entry name" value="tRNA-synt_1g"/>
    <property type="match status" value="1"/>
</dbReference>
<keyword evidence="4 10" id="KW-0547">Nucleotide-binding</keyword>
<evidence type="ECO:0000256" key="3">
    <source>
        <dbReference type="ARBA" id="ARBA00022598"/>
    </source>
</evidence>
<dbReference type="InterPro" id="IPR025709">
    <property type="entry name" value="Leu_tRNA-synth_edit"/>
</dbReference>
<keyword evidence="3 10" id="KW-0436">Ligase</keyword>
<gene>
    <name evidence="15" type="ORF">KFL_003600090</name>
</gene>
<dbReference type="InterPro" id="IPR002300">
    <property type="entry name" value="aa-tRNA-synth_Ia"/>
</dbReference>
<dbReference type="InterPro" id="IPR002302">
    <property type="entry name" value="Leu-tRNA-ligase"/>
</dbReference>
<dbReference type="SUPFAM" id="SSF50677">
    <property type="entry name" value="ValRS/IleRS/LeuRS editing domain"/>
    <property type="match status" value="1"/>
</dbReference>
<dbReference type="STRING" id="105231.A0A1Y1I9C8"/>
<evidence type="ECO:0000256" key="10">
    <source>
        <dbReference type="RuleBase" id="RU363035"/>
    </source>
</evidence>
<dbReference type="NCBIfam" id="TIGR00396">
    <property type="entry name" value="leuS_bact"/>
    <property type="match status" value="1"/>
</dbReference>